<dbReference type="EMBL" id="JACRUL010000032">
    <property type="protein sequence ID" value="MBC5845241.1"/>
    <property type="molecule type" value="Genomic_DNA"/>
</dbReference>
<gene>
    <name evidence="2" type="ORF">H8R25_12435</name>
</gene>
<keyword evidence="3" id="KW-1185">Reference proteome</keyword>
<dbReference type="Pfam" id="PF05960">
    <property type="entry name" value="DUF885"/>
    <property type="match status" value="1"/>
</dbReference>
<comment type="caution">
    <text evidence="2">The sequence shown here is derived from an EMBL/GenBank/DDBJ whole genome shotgun (WGS) entry which is preliminary data.</text>
</comment>
<evidence type="ECO:0000313" key="2">
    <source>
        <dbReference type="EMBL" id="MBC5845241.1"/>
    </source>
</evidence>
<dbReference type="Proteomes" id="UP000641454">
    <property type="component" value="Unassembled WGS sequence"/>
</dbReference>
<evidence type="ECO:0000313" key="3">
    <source>
        <dbReference type="Proteomes" id="UP000641454"/>
    </source>
</evidence>
<accession>A0A923N0Q6</accession>
<feature type="chain" id="PRO_5037526351" evidence="1">
    <location>
        <begin position="24"/>
        <end position="582"/>
    </location>
</feature>
<evidence type="ECO:0000256" key="1">
    <source>
        <dbReference type="SAM" id="SignalP"/>
    </source>
</evidence>
<dbReference type="RefSeq" id="WP_187019536.1">
    <property type="nucleotide sequence ID" value="NZ_JACRUK010000033.1"/>
</dbReference>
<dbReference type="PANTHER" id="PTHR33361:SF15">
    <property type="entry name" value="DUF885 FAMILY LIPOPROTEIN"/>
    <property type="match status" value="1"/>
</dbReference>
<keyword evidence="1" id="KW-0732">Signal</keyword>
<feature type="signal peptide" evidence="1">
    <location>
        <begin position="1"/>
        <end position="23"/>
    </location>
</feature>
<name>A0A923N0Q6_9FLAO</name>
<dbReference type="PROSITE" id="PS51257">
    <property type="entry name" value="PROKAR_LIPOPROTEIN"/>
    <property type="match status" value="1"/>
</dbReference>
<dbReference type="PANTHER" id="PTHR33361">
    <property type="entry name" value="GLR0591 PROTEIN"/>
    <property type="match status" value="1"/>
</dbReference>
<reference evidence="2 3" key="1">
    <citation type="submission" date="2020-08" db="EMBL/GenBank/DDBJ databases">
        <title>Description of novel Flavobacterium F-392 isolate.</title>
        <authorList>
            <person name="Saticioglu I.B."/>
            <person name="Duman M."/>
            <person name="Altun S."/>
        </authorList>
    </citation>
    <scope>NUCLEOTIDE SEQUENCE [LARGE SCALE GENOMIC DNA]</scope>
    <source>
        <strain evidence="2 3">F-392</strain>
    </source>
</reference>
<dbReference type="AlphaFoldDB" id="A0A923N0Q6"/>
<protein>
    <submittedName>
        <fullName evidence="2">DUF885 domain-containing protein</fullName>
    </submittedName>
</protein>
<dbReference type="InterPro" id="IPR010281">
    <property type="entry name" value="DUF885"/>
</dbReference>
<proteinExistence type="predicted"/>
<organism evidence="2 3">
    <name type="scientific">Flavobacterium muglaense</name>
    <dbReference type="NCBI Taxonomy" id="2764716"/>
    <lineage>
        <taxon>Bacteria</taxon>
        <taxon>Pseudomonadati</taxon>
        <taxon>Bacteroidota</taxon>
        <taxon>Flavobacteriia</taxon>
        <taxon>Flavobacteriales</taxon>
        <taxon>Flavobacteriaceae</taxon>
        <taxon>Flavobacterium</taxon>
    </lineage>
</organism>
<sequence length="582" mass="66981">MKKVLLSALILFFLAACNKKEKAAEATNFDAKFDNYKKEFVSHLWEVYPEWASNQGYHKRDSVLVVTDSMYLKRQLDFAHSQLDSIQKYPLDNLSDANIIDYYIIKNQLKGIVFNVDELKSYQWNPSEYNVCGSFAEILNGKYDTAEARLHNFNLKMNGITAYYEAAKKNIQNPTLEHTALAISQNLGGVSVFQKDLNYALSKSKLAPTEKKEIQTKAKIAVSTIVAYTDWLKKLDNKTPRSFRLGAALYKEKFELEIQSNYKADTIFKKAVAHKKELHAKMFILADKLWDKYNKGDIKPIDSLSLIKTVIDKISLQHTTLTKFQLAIEKQIPELVTFVKEKDLLYIDPSKPLVVRKEPDYMAGVAGASISAPGPYDKNANTYYNVGSLSGWSAQKSESYLREYNDYVLQILNIHEAIPGHYTQLVYSNQSPSLIKSILGNGAMIEGWAVYTELMMLENGYKNSDEMWLMYYKWNLRTTCNMILDYSVHVKNMTQEEAMHLLVVEAFQQQAEADGKWNRVSLSQVQLCSYFTGYTEIYEFREMLKKEQGANFNLKKFHEKFLSYGSAPVKYIKELMMKDLKK</sequence>